<sequence>MLPTGSGKTEVALCLADQRRNGVTLVIVPTVALAYDFERRFRDHYARQNRRVDPKRLHLAWTADTSEELRESMRLRLRQGKQPILITSPESMTRALRLLLMEAAGTGRINGFVLDEAHLVTQWGRDFRPEFRTLADLRRDLVRKATEAGHPSPVTLLLSATLGPFELGDLHRLFGQPGPCTLVAANALRAEPDLWIAAADNSEQRDAWVLEALAQLPRPAILYVTSPEAAEEWRRRLERTGYGRLALVTGRTNAIERARVLAGLRSSEESPASVDLVVATSAFGLGIDYPHVRTVVHACMPETVDRWYQELGRGGRDGNASAAFLLTAPKDRREAEQLTTKVLTAETAYNRWSDLWAHRRQFGGRSFVDLEGSRGIAMRGSYNRRWNAQLVQGLVESGAVRRLQVDAEDLAELAEESGQQRDWVGVEVLRGDLVNNSPFWAEHWVTWQKAESARSREALESIRRLVNGSLRACEAIAGSYRPDEKVRILFGRPADHTQPLDRCGRCPGCRRDAIEPSNDPPPNPMQKWPVSDDLTARLDDLAEAAGARDGLVLLTTDDHVAVMRRLLRILARRGVRHFVGPKDALDLAAEWLFVDPLPVTPANLTPCSSFIVYPPGERVPGTWLSPKIRRELRNDAPIAFDVLLLPRDVAIGGRQVGRDLPALDAVSALHVLGD</sequence>
<dbReference type="Gene3D" id="3.40.50.300">
    <property type="entry name" value="P-loop containing nucleotide triphosphate hydrolases"/>
    <property type="match status" value="2"/>
</dbReference>
<comment type="catalytic activity">
    <reaction evidence="6">
        <text>Couples ATP hydrolysis with the unwinding of duplex DNA by translocating in the 3'-5' direction.</text>
        <dbReference type="EC" id="5.6.2.4"/>
    </reaction>
</comment>
<protein>
    <recommendedName>
        <fullName evidence="7">DNA 3'-5' helicase</fullName>
        <ecNumber evidence="7">5.6.2.4</ecNumber>
    </recommendedName>
</protein>
<dbReference type="InterPro" id="IPR014001">
    <property type="entry name" value="Helicase_ATP-bd"/>
</dbReference>
<dbReference type="GO" id="GO:0005694">
    <property type="term" value="C:chromosome"/>
    <property type="evidence" value="ECO:0007669"/>
    <property type="project" value="TreeGrafter"/>
</dbReference>
<dbReference type="PROSITE" id="PS51192">
    <property type="entry name" value="HELICASE_ATP_BIND_1"/>
    <property type="match status" value="1"/>
</dbReference>
<feature type="domain" description="Helicase ATP-binding" evidence="8">
    <location>
        <begin position="1"/>
        <end position="180"/>
    </location>
</feature>
<keyword evidence="4" id="KW-0238">DNA-binding</keyword>
<keyword evidence="2" id="KW-0547">Nucleotide-binding</keyword>
<name>A0A2T0Q2J3_9ACTN</name>
<gene>
    <name evidence="10" type="ORF">CLV72_105366</name>
</gene>
<dbReference type="GO" id="GO:0005524">
    <property type="term" value="F:ATP binding"/>
    <property type="evidence" value="ECO:0007669"/>
    <property type="project" value="UniProtKB-KW"/>
</dbReference>
<evidence type="ECO:0000256" key="7">
    <source>
        <dbReference type="ARBA" id="ARBA00034808"/>
    </source>
</evidence>
<dbReference type="AlphaFoldDB" id="A0A2T0Q2J3"/>
<evidence type="ECO:0000259" key="9">
    <source>
        <dbReference type="PROSITE" id="PS51194"/>
    </source>
</evidence>
<dbReference type="PANTHER" id="PTHR13710:SF105">
    <property type="entry name" value="ATP-DEPENDENT DNA HELICASE Q1"/>
    <property type="match status" value="1"/>
</dbReference>
<evidence type="ECO:0000256" key="1">
    <source>
        <dbReference type="ARBA" id="ARBA00005446"/>
    </source>
</evidence>
<dbReference type="InterPro" id="IPR011545">
    <property type="entry name" value="DEAD/DEAH_box_helicase_dom"/>
</dbReference>
<evidence type="ECO:0000313" key="10">
    <source>
        <dbReference type="EMBL" id="PRX98013.1"/>
    </source>
</evidence>
<dbReference type="Pfam" id="PF00271">
    <property type="entry name" value="Helicase_C"/>
    <property type="match status" value="1"/>
</dbReference>
<dbReference type="Proteomes" id="UP000237846">
    <property type="component" value="Unassembled WGS sequence"/>
</dbReference>
<organism evidence="10 11">
    <name type="scientific">Allonocardiopsis opalescens</name>
    <dbReference type="NCBI Taxonomy" id="1144618"/>
    <lineage>
        <taxon>Bacteria</taxon>
        <taxon>Bacillati</taxon>
        <taxon>Actinomycetota</taxon>
        <taxon>Actinomycetes</taxon>
        <taxon>Streptosporangiales</taxon>
        <taxon>Allonocardiopsis</taxon>
    </lineage>
</organism>
<evidence type="ECO:0000256" key="3">
    <source>
        <dbReference type="ARBA" id="ARBA00022840"/>
    </source>
</evidence>
<dbReference type="GO" id="GO:0009378">
    <property type="term" value="F:four-way junction helicase activity"/>
    <property type="evidence" value="ECO:0007669"/>
    <property type="project" value="TreeGrafter"/>
</dbReference>
<evidence type="ECO:0000256" key="4">
    <source>
        <dbReference type="ARBA" id="ARBA00023125"/>
    </source>
</evidence>
<dbReference type="GO" id="GO:0043138">
    <property type="term" value="F:3'-5' DNA helicase activity"/>
    <property type="evidence" value="ECO:0007669"/>
    <property type="project" value="UniProtKB-EC"/>
</dbReference>
<proteinExistence type="inferred from homology"/>
<dbReference type="GO" id="GO:0005737">
    <property type="term" value="C:cytoplasm"/>
    <property type="evidence" value="ECO:0007669"/>
    <property type="project" value="TreeGrafter"/>
</dbReference>
<evidence type="ECO:0000256" key="2">
    <source>
        <dbReference type="ARBA" id="ARBA00022741"/>
    </source>
</evidence>
<dbReference type="SMART" id="SM00487">
    <property type="entry name" value="DEXDc"/>
    <property type="match status" value="1"/>
</dbReference>
<keyword evidence="10" id="KW-0378">Hydrolase</keyword>
<dbReference type="PROSITE" id="PS51194">
    <property type="entry name" value="HELICASE_CTER"/>
    <property type="match status" value="1"/>
</dbReference>
<dbReference type="EC" id="5.6.2.4" evidence="7"/>
<keyword evidence="3" id="KW-0067">ATP-binding</keyword>
<dbReference type="SMART" id="SM00490">
    <property type="entry name" value="HELICc"/>
    <property type="match status" value="1"/>
</dbReference>
<dbReference type="Pfam" id="PF00270">
    <property type="entry name" value="DEAD"/>
    <property type="match status" value="1"/>
</dbReference>
<evidence type="ECO:0000256" key="6">
    <source>
        <dbReference type="ARBA" id="ARBA00034617"/>
    </source>
</evidence>
<dbReference type="EMBL" id="PVZC01000005">
    <property type="protein sequence ID" value="PRX98013.1"/>
    <property type="molecule type" value="Genomic_DNA"/>
</dbReference>
<dbReference type="InterPro" id="IPR001650">
    <property type="entry name" value="Helicase_C-like"/>
</dbReference>
<feature type="domain" description="Helicase C-terminal" evidence="9">
    <location>
        <begin position="208"/>
        <end position="363"/>
    </location>
</feature>
<reference evidence="10 11" key="1">
    <citation type="submission" date="2018-03" db="EMBL/GenBank/DDBJ databases">
        <title>Genomic Encyclopedia of Archaeal and Bacterial Type Strains, Phase II (KMG-II): from individual species to whole genera.</title>
        <authorList>
            <person name="Goeker M."/>
        </authorList>
    </citation>
    <scope>NUCLEOTIDE SEQUENCE [LARGE SCALE GENOMIC DNA]</scope>
    <source>
        <strain evidence="10 11">DSM 45601</strain>
    </source>
</reference>
<dbReference type="PANTHER" id="PTHR13710">
    <property type="entry name" value="DNA HELICASE RECQ FAMILY MEMBER"/>
    <property type="match status" value="1"/>
</dbReference>
<comment type="caution">
    <text evidence="10">The sequence shown here is derived from an EMBL/GenBank/DDBJ whole genome shotgun (WGS) entry which is preliminary data.</text>
</comment>
<keyword evidence="10" id="KW-0347">Helicase</keyword>
<comment type="similarity">
    <text evidence="1">Belongs to the helicase family. RecQ subfamily.</text>
</comment>
<evidence type="ECO:0000259" key="8">
    <source>
        <dbReference type="PROSITE" id="PS51192"/>
    </source>
</evidence>
<evidence type="ECO:0000313" key="11">
    <source>
        <dbReference type="Proteomes" id="UP000237846"/>
    </source>
</evidence>
<dbReference type="SUPFAM" id="SSF52540">
    <property type="entry name" value="P-loop containing nucleoside triphosphate hydrolases"/>
    <property type="match status" value="1"/>
</dbReference>
<dbReference type="InterPro" id="IPR027417">
    <property type="entry name" value="P-loop_NTPase"/>
</dbReference>
<keyword evidence="5" id="KW-0413">Isomerase</keyword>
<dbReference type="GO" id="GO:0000724">
    <property type="term" value="P:double-strand break repair via homologous recombination"/>
    <property type="evidence" value="ECO:0007669"/>
    <property type="project" value="TreeGrafter"/>
</dbReference>
<keyword evidence="11" id="KW-1185">Reference proteome</keyword>
<dbReference type="GO" id="GO:0003677">
    <property type="term" value="F:DNA binding"/>
    <property type="evidence" value="ECO:0007669"/>
    <property type="project" value="UniProtKB-KW"/>
</dbReference>
<accession>A0A2T0Q2J3</accession>
<evidence type="ECO:0000256" key="5">
    <source>
        <dbReference type="ARBA" id="ARBA00023235"/>
    </source>
</evidence>